<protein>
    <recommendedName>
        <fullName evidence="10">Membrane protein</fullName>
        <shortName evidence="10">M protein</shortName>
    </recommendedName>
    <alternativeName>
        <fullName evidence="10">E1 glycoprotein</fullName>
    </alternativeName>
    <alternativeName>
        <fullName evidence="10">Matrix glycoprotein</fullName>
    </alternativeName>
    <alternativeName>
        <fullName evidence="10">Membrane glycoprotein</fullName>
    </alternativeName>
</protein>
<evidence type="ECO:0000256" key="8">
    <source>
        <dbReference type="ARBA" id="ARBA00023180"/>
    </source>
</evidence>
<feature type="transmembrane region" description="Helical" evidence="10">
    <location>
        <begin position="6"/>
        <end position="23"/>
    </location>
</feature>
<gene>
    <name evidence="10" type="primary">M</name>
</gene>
<dbReference type="InterPro" id="IPR044346">
    <property type="entry name" value="M_deltaCoV"/>
</dbReference>
<comment type="subcellular location">
    <subcellularLocation>
        <location evidence="10">Host Golgi apparatus membrane</location>
        <topology evidence="10">Multi-pass membrane protein</topology>
    </subcellularLocation>
    <subcellularLocation>
        <location evidence="10">Virion membrane</location>
        <topology evidence="10">Multi-pass membrane protein</topology>
    </subcellularLocation>
</comment>
<dbReference type="GO" id="GO:0016020">
    <property type="term" value="C:membrane"/>
    <property type="evidence" value="ECO:0007669"/>
    <property type="project" value="InterPro"/>
</dbReference>
<dbReference type="Pfam" id="PF01635">
    <property type="entry name" value="CoV_M"/>
    <property type="match status" value="1"/>
</dbReference>
<keyword evidence="1 10" id="KW-0812">Transmembrane</keyword>
<keyword evidence="7 10" id="KW-0472">Membrane</keyword>
<evidence type="ECO:0000313" key="12">
    <source>
        <dbReference type="EMBL" id="XDG24457.1"/>
    </source>
</evidence>
<dbReference type="EMBL" id="PP845471">
    <property type="protein sequence ID" value="XDG24449.1"/>
    <property type="molecule type" value="Genomic_RNA"/>
</dbReference>
<keyword evidence="9 10" id="KW-0468">Viral matrix protein</keyword>
<organism evidence="11">
    <name type="scientific">Bird deltacoronavirus HKU19</name>
    <dbReference type="NCBI Taxonomy" id="3237952"/>
    <lineage>
        <taxon>Viruses</taxon>
        <taxon>Riboviria</taxon>
        <taxon>Orthornavirae</taxon>
        <taxon>Pisuviricota</taxon>
        <taxon>Pisoniviricetes</taxon>
        <taxon>Nidovirales</taxon>
        <taxon>Cornidovirineae</taxon>
        <taxon>Coronaviridae</taxon>
        <taxon>Orthocoronavirinae</taxon>
        <taxon>Deltacoronavirus</taxon>
    </lineage>
</organism>
<dbReference type="CDD" id="cd21594">
    <property type="entry name" value="deltaCoV_M"/>
    <property type="match status" value="1"/>
</dbReference>
<accession>A0AB39AFF5</accession>
<evidence type="ECO:0000313" key="11">
    <source>
        <dbReference type="EMBL" id="XDG24449.1"/>
    </source>
</evidence>
<feature type="transmembrane region" description="Helical" evidence="10">
    <location>
        <begin position="67"/>
        <end position="88"/>
    </location>
</feature>
<dbReference type="EMBL" id="PP845472">
    <property type="protein sequence ID" value="XDG24457.1"/>
    <property type="molecule type" value="Genomic_RNA"/>
</dbReference>
<keyword evidence="2 10" id="KW-1040">Host Golgi apparatus</keyword>
<proteinExistence type="predicted"/>
<keyword evidence="4 10" id="KW-1043">Host membrane</keyword>
<feature type="transmembrane region" description="Helical" evidence="10">
    <location>
        <begin position="35"/>
        <end position="55"/>
    </location>
</feature>
<dbReference type="GO" id="GO:0039660">
    <property type="term" value="F:structural constituent of virion"/>
    <property type="evidence" value="ECO:0007669"/>
    <property type="project" value="UniProtKB-KW"/>
</dbReference>
<evidence type="ECO:0000256" key="5">
    <source>
        <dbReference type="ARBA" id="ARBA00022879"/>
    </source>
</evidence>
<comment type="function">
    <text evidence="10">Component of the viral envelope that plays a central role in virus morphogenesis and assembly via its interactions with other viral proteins.</text>
</comment>
<keyword evidence="8" id="KW-0325">Glycoprotein</keyword>
<comment type="subunit">
    <text evidence="10">Homomultimer. Interacts with envelope E protein in the budding compartment of the host cell, which is located between endoplasmic reticulum and the Golgi complex. Forms a complex with HE and S proteins. Interacts with nucleocapsid N protein. This interaction probably participates in RNA packaging into the virus.</text>
</comment>
<evidence type="ECO:0000256" key="2">
    <source>
        <dbReference type="ARBA" id="ARBA00022812"/>
    </source>
</evidence>
<evidence type="ECO:0000256" key="6">
    <source>
        <dbReference type="ARBA" id="ARBA00022989"/>
    </source>
</evidence>
<evidence type="ECO:0000256" key="9">
    <source>
        <dbReference type="ARBA" id="ARBA00023311"/>
    </source>
</evidence>
<evidence type="ECO:0000256" key="1">
    <source>
        <dbReference type="ARBA" id="ARBA00022692"/>
    </source>
</evidence>
<dbReference type="InterPro" id="IPR002574">
    <property type="entry name" value="M_CoV"/>
</dbReference>
<dbReference type="GO" id="GO:0044178">
    <property type="term" value="C:host cell Golgi membrane"/>
    <property type="evidence" value="ECO:0007669"/>
    <property type="project" value="UniProtKB-SubCell"/>
</dbReference>
<dbReference type="PROSITE" id="PS51927">
    <property type="entry name" value="COV_M"/>
    <property type="match status" value="1"/>
</dbReference>
<keyword evidence="6 10" id="KW-1133">Transmembrane helix</keyword>
<keyword evidence="5 10" id="KW-0261">Viral envelope protein</keyword>
<evidence type="ECO:0000256" key="4">
    <source>
        <dbReference type="ARBA" id="ARBA00022870"/>
    </source>
</evidence>
<evidence type="ECO:0000256" key="10">
    <source>
        <dbReference type="RuleBase" id="RU363118"/>
    </source>
</evidence>
<reference evidence="11" key="1">
    <citation type="submission" date="2024-05" db="EMBL/GenBank/DDBJ databases">
        <title>Avian Migration-Mediated Cross-Species Transmission and Recombination Shaping the Diversity of Gammacoronaviruses and Deltacoronaviruses.</title>
        <authorList>
            <person name="Han Y."/>
            <person name="Xu P."/>
            <person name="Xu Y."/>
            <person name="Wang Y."/>
            <person name="Hu J."/>
            <person name="Ma M."/>
            <person name="Li Z."/>
            <person name="Bo S."/>
            <person name="Zhao C."/>
            <person name="Ji L."/>
            <person name="Yuan Y."/>
            <person name="Zhao W."/>
            <person name="Wang J."/>
            <person name="Jin Q."/>
            <person name="Wu Z."/>
            <person name="He G."/>
        </authorList>
    </citation>
    <scope>NUCLEOTIDE SEQUENCE</scope>
    <source>
        <strain evidence="11">AvEg-DeltaCoV/SH21-SH11</strain>
        <strain evidence="12">AvEg-DeltaCoV/SH21-SH12</strain>
    </source>
</reference>
<sequence>MSEAAEWQLIVFIIIIWALGFILQGGYAARHKVIYVIKLILLWLLQPFTLIVTIWTAVDNGHQPSSAVFIIAIIFAILTFVIWLKYWYDSIRLVLKTKSAWSFSPETRLLVCATDGMGNVKCAPVDHLPTALTPVLVMGRFMLNGQLLMAQQSVQTAPKALYVMTPSQTYHYTLKKTFQDPDFKDTATFCYLVDRISKADLQSVTTGSNYALYKHL</sequence>
<name>A0AB39AFF5_9NIDO</name>
<evidence type="ECO:0000256" key="3">
    <source>
        <dbReference type="ARBA" id="ARBA00022844"/>
    </source>
</evidence>
<keyword evidence="3 10" id="KW-0946">Virion</keyword>
<dbReference type="GO" id="GO:0019031">
    <property type="term" value="C:viral envelope"/>
    <property type="evidence" value="ECO:0007669"/>
    <property type="project" value="UniProtKB-KW"/>
</dbReference>
<dbReference type="GO" id="GO:0055036">
    <property type="term" value="C:virion membrane"/>
    <property type="evidence" value="ECO:0007669"/>
    <property type="project" value="UniProtKB-SubCell"/>
</dbReference>
<evidence type="ECO:0000256" key="7">
    <source>
        <dbReference type="ARBA" id="ARBA00023136"/>
    </source>
</evidence>